<comment type="caution">
    <text evidence="2">The sequence shown here is derived from an EMBL/GenBank/DDBJ whole genome shotgun (WGS) entry which is preliminary data.</text>
</comment>
<name>A0A0F9M511_9ZZZZ</name>
<dbReference type="PANTHER" id="PTHR42685:SF18">
    <property type="entry name" value="DIGERANYLGERANYLGLYCEROPHOSPHOLIPID REDUCTASE"/>
    <property type="match status" value="1"/>
</dbReference>
<dbReference type="Gene3D" id="3.50.50.60">
    <property type="entry name" value="FAD/NAD(P)-binding domain"/>
    <property type="match status" value="1"/>
</dbReference>
<organism evidence="2">
    <name type="scientific">marine sediment metagenome</name>
    <dbReference type="NCBI Taxonomy" id="412755"/>
    <lineage>
        <taxon>unclassified sequences</taxon>
        <taxon>metagenomes</taxon>
        <taxon>ecological metagenomes</taxon>
    </lineage>
</organism>
<evidence type="ECO:0000259" key="1">
    <source>
        <dbReference type="Pfam" id="PF01494"/>
    </source>
</evidence>
<dbReference type="GO" id="GO:0071949">
    <property type="term" value="F:FAD binding"/>
    <property type="evidence" value="ECO:0007669"/>
    <property type="project" value="InterPro"/>
</dbReference>
<gene>
    <name evidence="2" type="ORF">LCGC14_1427520</name>
</gene>
<protein>
    <recommendedName>
        <fullName evidence="1">FAD-binding domain-containing protein</fullName>
    </recommendedName>
</protein>
<proteinExistence type="predicted"/>
<sequence>MTVPDQTAVRMASAGEPVTVVGAGPAGLACAIVLARAGRPVIVREWHKSVGNRFHGDFQGLENWSDDRDVLDELSRAGIETNFGSHPIRDGTAFDAWGRAYRVHGDRPFHYLVRRGGDDGTLDSGLLAQAVVAGAEVRFGDRVEDPTGSTVFAIGPRTADAIATGYVFETDHPDGNWIAFNDRLAPLGYAYLFIHEGRGTVASCMFTGFKHQAEHAERTVAFFVDKTGLAMRNPRPFGGYA</sequence>
<dbReference type="AlphaFoldDB" id="A0A0F9M511"/>
<dbReference type="InterPro" id="IPR050407">
    <property type="entry name" value="Geranylgeranyl_reductase"/>
</dbReference>
<reference evidence="2" key="1">
    <citation type="journal article" date="2015" name="Nature">
        <title>Complex archaea that bridge the gap between prokaryotes and eukaryotes.</title>
        <authorList>
            <person name="Spang A."/>
            <person name="Saw J.H."/>
            <person name="Jorgensen S.L."/>
            <person name="Zaremba-Niedzwiedzka K."/>
            <person name="Martijn J."/>
            <person name="Lind A.E."/>
            <person name="van Eijk R."/>
            <person name="Schleper C."/>
            <person name="Guy L."/>
            <person name="Ettema T.J."/>
        </authorList>
    </citation>
    <scope>NUCLEOTIDE SEQUENCE</scope>
</reference>
<dbReference type="EMBL" id="LAZR01009583">
    <property type="protein sequence ID" value="KKM71750.1"/>
    <property type="molecule type" value="Genomic_DNA"/>
</dbReference>
<feature type="domain" description="FAD-binding" evidence="1">
    <location>
        <begin position="17"/>
        <end position="144"/>
    </location>
</feature>
<accession>A0A0F9M511</accession>
<dbReference type="Pfam" id="PF01494">
    <property type="entry name" value="FAD_binding_3"/>
    <property type="match status" value="1"/>
</dbReference>
<dbReference type="PANTHER" id="PTHR42685">
    <property type="entry name" value="GERANYLGERANYL DIPHOSPHATE REDUCTASE"/>
    <property type="match status" value="1"/>
</dbReference>
<dbReference type="InterPro" id="IPR002938">
    <property type="entry name" value="FAD-bd"/>
</dbReference>
<dbReference type="SUPFAM" id="SSF51971">
    <property type="entry name" value="Nucleotide-binding domain"/>
    <property type="match status" value="1"/>
</dbReference>
<evidence type="ECO:0000313" key="2">
    <source>
        <dbReference type="EMBL" id="KKM71750.1"/>
    </source>
</evidence>
<feature type="non-terminal residue" evidence="2">
    <location>
        <position position="241"/>
    </location>
</feature>
<dbReference type="InterPro" id="IPR036188">
    <property type="entry name" value="FAD/NAD-bd_sf"/>
</dbReference>